<dbReference type="PANTHER" id="PTHR45869">
    <property type="entry name" value="C-REACTIVE PROTEIN-RELATED"/>
    <property type="match status" value="1"/>
</dbReference>
<evidence type="ECO:0000256" key="3">
    <source>
        <dbReference type="ARBA" id="ARBA00022723"/>
    </source>
</evidence>
<keyword evidence="6" id="KW-1015">Disulfide bond</keyword>
<feature type="domain" description="Pentraxin (PTX)" evidence="10">
    <location>
        <begin position="22"/>
        <end position="223"/>
    </location>
</feature>
<comment type="subcellular location">
    <subcellularLocation>
        <location evidence="1 9">Secreted</location>
    </subcellularLocation>
</comment>
<sequence>MKRFVAFLTIFAICVAERKDLSGKVFTFPRVSVTDYVTLTPHVEKIFFSVTVCLRFLTDLGNSQTLFSLATRSHADDFVLFRTSQGHYQLYVANTDVHYYDLPEKLNHWNSLCVTWDSSTGLAQMWVNGLASSRKSLRPGDSIAGTPSIILGQDQDSYGGGFNANDCFVGHLSDVHMWDRIRSHSEVKNYMTYMSFPTGNMLNWQNLEFSRQGYVVVEDNRVFRL</sequence>
<keyword evidence="11" id="KW-1185">Reference proteome</keyword>
<dbReference type="AlphaFoldDB" id="A0A6J2V5C4"/>
<keyword evidence="3 9" id="KW-0479">Metal-binding</keyword>
<organism evidence="11 12">
    <name type="scientific">Chanos chanos</name>
    <name type="common">Milkfish</name>
    <name type="synonym">Mugil chanos</name>
    <dbReference type="NCBI Taxonomy" id="29144"/>
    <lineage>
        <taxon>Eukaryota</taxon>
        <taxon>Metazoa</taxon>
        <taxon>Chordata</taxon>
        <taxon>Craniata</taxon>
        <taxon>Vertebrata</taxon>
        <taxon>Euteleostomi</taxon>
        <taxon>Actinopterygii</taxon>
        <taxon>Neopterygii</taxon>
        <taxon>Teleostei</taxon>
        <taxon>Ostariophysi</taxon>
        <taxon>Gonorynchiformes</taxon>
        <taxon>Chanidae</taxon>
        <taxon>Chanos</taxon>
    </lineage>
</organism>
<evidence type="ECO:0000256" key="1">
    <source>
        <dbReference type="ARBA" id="ARBA00004613"/>
    </source>
</evidence>
<feature type="signal peptide" evidence="9">
    <location>
        <begin position="1"/>
        <end position="16"/>
    </location>
</feature>
<name>A0A6J2V5C4_CHACN</name>
<dbReference type="PRINTS" id="PR00895">
    <property type="entry name" value="PENTAXIN"/>
</dbReference>
<dbReference type="RefSeq" id="XP_030628150.1">
    <property type="nucleotide sequence ID" value="XM_030772290.1"/>
</dbReference>
<evidence type="ECO:0000256" key="8">
    <source>
        <dbReference type="PROSITE-ProRule" id="PRU01172"/>
    </source>
</evidence>
<keyword evidence="2" id="KW-0964">Secreted</keyword>
<evidence type="ECO:0000313" key="12">
    <source>
        <dbReference type="RefSeq" id="XP_030628150.1"/>
    </source>
</evidence>
<accession>A0A6J2V5C4</accession>
<dbReference type="InParanoid" id="A0A6J2V5C4"/>
<dbReference type="InterPro" id="IPR013320">
    <property type="entry name" value="ConA-like_dom_sf"/>
</dbReference>
<keyword evidence="4 9" id="KW-0732">Signal</keyword>
<dbReference type="SUPFAM" id="SSF49899">
    <property type="entry name" value="Concanavalin A-like lectins/glucanases"/>
    <property type="match status" value="1"/>
</dbReference>
<dbReference type="FunFam" id="2.60.120.200:FF:000070">
    <property type="entry name" value="Serum amyloid P-component"/>
    <property type="match status" value="1"/>
</dbReference>
<dbReference type="PANTHER" id="PTHR45869:SF7">
    <property type="entry name" value="C-REACTIVE PROTEIN"/>
    <property type="match status" value="1"/>
</dbReference>
<dbReference type="SMART" id="SM00159">
    <property type="entry name" value="PTX"/>
    <property type="match status" value="1"/>
</dbReference>
<evidence type="ECO:0000259" key="10">
    <source>
        <dbReference type="PROSITE" id="PS51828"/>
    </source>
</evidence>
<comment type="caution">
    <text evidence="8">Lacks conserved residue(s) required for the propagation of feature annotation.</text>
</comment>
<protein>
    <recommendedName>
        <fullName evidence="9">Pentraxin family member</fullName>
    </recommendedName>
</protein>
<dbReference type="Pfam" id="PF00354">
    <property type="entry name" value="Pentaxin"/>
    <property type="match status" value="1"/>
</dbReference>
<evidence type="ECO:0000256" key="5">
    <source>
        <dbReference type="ARBA" id="ARBA00022837"/>
    </source>
</evidence>
<comment type="cofactor">
    <cofactor evidence="9">
        <name>Ca(2+)</name>
        <dbReference type="ChEBI" id="CHEBI:29108"/>
    </cofactor>
    <text evidence="9">Binds 2 calcium ions per subunit.</text>
</comment>
<evidence type="ECO:0000256" key="4">
    <source>
        <dbReference type="ARBA" id="ARBA00022729"/>
    </source>
</evidence>
<reference evidence="12" key="1">
    <citation type="submission" date="2025-08" db="UniProtKB">
        <authorList>
            <consortium name="RefSeq"/>
        </authorList>
    </citation>
    <scope>IDENTIFICATION</scope>
</reference>
<dbReference type="GeneID" id="115810359"/>
<comment type="similarity">
    <text evidence="7 9">Belongs to the pentraxin family.</text>
</comment>
<dbReference type="GO" id="GO:0046872">
    <property type="term" value="F:metal ion binding"/>
    <property type="evidence" value="ECO:0007669"/>
    <property type="project" value="UniProtKB-KW"/>
</dbReference>
<dbReference type="InterPro" id="IPR001759">
    <property type="entry name" value="PTX_dom"/>
</dbReference>
<evidence type="ECO:0000256" key="7">
    <source>
        <dbReference type="ARBA" id="ARBA00038102"/>
    </source>
</evidence>
<dbReference type="GO" id="GO:0005576">
    <property type="term" value="C:extracellular region"/>
    <property type="evidence" value="ECO:0007669"/>
    <property type="project" value="UniProtKB-SubCell"/>
</dbReference>
<evidence type="ECO:0000256" key="2">
    <source>
        <dbReference type="ARBA" id="ARBA00022525"/>
    </source>
</evidence>
<gene>
    <name evidence="12" type="primary">LOC115810359</name>
</gene>
<proteinExistence type="inferred from homology"/>
<dbReference type="Gene3D" id="2.60.120.200">
    <property type="match status" value="1"/>
</dbReference>
<dbReference type="OrthoDB" id="547680at2759"/>
<evidence type="ECO:0000256" key="6">
    <source>
        <dbReference type="ARBA" id="ARBA00023157"/>
    </source>
</evidence>
<comment type="subunit">
    <text evidence="9">Homopentamer. Pentaxin (or pentraxin) have a discoid arrangement of 5 non-covalently bound subunits.</text>
</comment>
<evidence type="ECO:0000313" key="11">
    <source>
        <dbReference type="Proteomes" id="UP000504632"/>
    </source>
</evidence>
<keyword evidence="5 9" id="KW-0106">Calcium</keyword>
<dbReference type="Proteomes" id="UP000504632">
    <property type="component" value="Chromosome 4"/>
</dbReference>
<dbReference type="PROSITE" id="PS51828">
    <property type="entry name" value="PTX_2"/>
    <property type="match status" value="1"/>
</dbReference>
<evidence type="ECO:0000256" key="9">
    <source>
        <dbReference type="RuleBase" id="RU362112"/>
    </source>
</evidence>
<feature type="chain" id="PRO_5027151545" description="Pentraxin family member" evidence="9">
    <location>
        <begin position="17"/>
        <end position="225"/>
    </location>
</feature>
<dbReference type="InterPro" id="IPR051005">
    <property type="entry name" value="Pentraxin_domain"/>
</dbReference>